<dbReference type="AlphaFoldDB" id="I3EHK9"/>
<dbReference type="InterPro" id="IPR046938">
    <property type="entry name" value="DNA_clamp_sf"/>
</dbReference>
<evidence type="ECO:0000313" key="2">
    <source>
        <dbReference type="Proteomes" id="UP000002872"/>
    </source>
</evidence>
<sequence>MDISLDRKTCTAIDKGIAGKFEQISIVLKESGLYIQAVDKSKSIVVDHYIDRMVLDPYTAESEGTTIPYTKFLLKGMERLTIARKGELLKMTWAGEGFFLEKHLYTLDFEWTEV</sequence>
<evidence type="ECO:0000313" key="1">
    <source>
        <dbReference type="EMBL" id="EIJ88706.1"/>
    </source>
</evidence>
<dbReference type="InParanoid" id="I3EHK9"/>
<dbReference type="Proteomes" id="UP000002872">
    <property type="component" value="Unassembled WGS sequence"/>
</dbReference>
<feature type="non-terminal residue" evidence="1">
    <location>
        <position position="114"/>
    </location>
</feature>
<dbReference type="SUPFAM" id="SSF55979">
    <property type="entry name" value="DNA clamp"/>
    <property type="match status" value="1"/>
</dbReference>
<dbReference type="HOGENOM" id="CLU_2134165_0_0_1"/>
<gene>
    <name evidence="1" type="ORF">NEQG_01396</name>
</gene>
<organism evidence="1 2">
    <name type="scientific">Nematocida parisii (strain ERTm3)</name>
    <name type="common">Nematode killer fungus</name>
    <dbReference type="NCBI Taxonomy" id="935791"/>
    <lineage>
        <taxon>Eukaryota</taxon>
        <taxon>Fungi</taxon>
        <taxon>Fungi incertae sedis</taxon>
        <taxon>Microsporidia</taxon>
        <taxon>Nematocida</taxon>
    </lineage>
</organism>
<reference evidence="1" key="1">
    <citation type="submission" date="2011-01" db="EMBL/GenBank/DDBJ databases">
        <title>The Genome Sequence of Nematocida parisii strain ERTm3.</title>
        <authorList>
            <consortium name="The Broad Institute Genome Sequencing Platform"/>
            <consortium name="The Broad Institute Genome Sequencing Center for Infectious Disease"/>
            <person name="Cuomo C."/>
            <person name="Troemel E."/>
            <person name="Young S.K."/>
            <person name="Zeng Q."/>
            <person name="Gargeya S."/>
            <person name="Fitzgerald M."/>
            <person name="Haas B."/>
            <person name="Abouelleil A."/>
            <person name="Alvarado L."/>
            <person name="Arachchi H.M."/>
            <person name="Berlin A."/>
            <person name="Chapman S.B."/>
            <person name="Gearin G."/>
            <person name="Goldberg J."/>
            <person name="Griggs A."/>
            <person name="Gujja S."/>
            <person name="Hansen M."/>
            <person name="Heiman D."/>
            <person name="Howarth C."/>
            <person name="Larimer J."/>
            <person name="Lui A."/>
            <person name="MacDonald P.J.P."/>
            <person name="McCowen C."/>
            <person name="Montmayeur A."/>
            <person name="Murphy C."/>
            <person name="Neiman D."/>
            <person name="Pearson M."/>
            <person name="Priest M."/>
            <person name="Roberts A."/>
            <person name="Saif S."/>
            <person name="Shea T."/>
            <person name="Sisk P."/>
            <person name="Stolte C."/>
            <person name="Sykes S."/>
            <person name="Wortman J."/>
            <person name="Nusbaum C."/>
            <person name="Birren B."/>
        </authorList>
    </citation>
    <scope>NUCLEOTIDE SEQUENCE</scope>
    <source>
        <strain evidence="1">ERTm3</strain>
    </source>
</reference>
<protein>
    <submittedName>
        <fullName evidence="1">Uncharacterized protein</fullName>
    </submittedName>
</protein>
<name>I3EHK9_NEMP3</name>
<dbReference type="EMBL" id="GL870878">
    <property type="protein sequence ID" value="EIJ88706.1"/>
    <property type="molecule type" value="Genomic_DNA"/>
</dbReference>
<accession>I3EHK9</accession>
<dbReference type="OrthoDB" id="2186669at2759"/>
<keyword evidence="2" id="KW-1185">Reference proteome</keyword>
<dbReference type="VEuPathDB" id="MicrosporidiaDB:NEQG_01396"/>
<proteinExistence type="predicted"/>